<evidence type="ECO:0000313" key="6">
    <source>
        <dbReference type="Proteomes" id="UP000295626"/>
    </source>
</evidence>
<keyword evidence="2 3" id="KW-0694">RNA-binding</keyword>
<protein>
    <recommendedName>
        <fullName evidence="4">DRBM domain-containing protein</fullName>
    </recommendedName>
</protein>
<evidence type="ECO:0000256" key="2">
    <source>
        <dbReference type="ARBA" id="ARBA00022884"/>
    </source>
</evidence>
<evidence type="ECO:0000256" key="3">
    <source>
        <dbReference type="PROSITE-ProRule" id="PRU00266"/>
    </source>
</evidence>
<dbReference type="InterPro" id="IPR036389">
    <property type="entry name" value="RNase_III_sf"/>
</dbReference>
<organism evidence="5 6">
    <name type="scientific">Micromonospora fluostatini</name>
    <dbReference type="NCBI Taxonomy" id="1629071"/>
    <lineage>
        <taxon>Bacteria</taxon>
        <taxon>Bacillati</taxon>
        <taxon>Actinomycetota</taxon>
        <taxon>Actinomycetes</taxon>
        <taxon>Micromonosporales</taxon>
        <taxon>Micromonosporaceae</taxon>
        <taxon>Micromonospora</taxon>
    </lineage>
</organism>
<dbReference type="EMBL" id="SMKE01000008">
    <property type="protein sequence ID" value="TDC02431.1"/>
    <property type="molecule type" value="Genomic_DNA"/>
</dbReference>
<dbReference type="InterPro" id="IPR014720">
    <property type="entry name" value="dsRBD_dom"/>
</dbReference>
<comment type="similarity">
    <text evidence="1">Belongs to the ribonuclease III family.</text>
</comment>
<gene>
    <name evidence="5" type="ORF">E1091_00840</name>
</gene>
<evidence type="ECO:0000259" key="4">
    <source>
        <dbReference type="PROSITE" id="PS50137"/>
    </source>
</evidence>
<dbReference type="SUPFAM" id="SSF54768">
    <property type="entry name" value="dsRNA-binding domain-like"/>
    <property type="match status" value="1"/>
</dbReference>
<comment type="caution">
    <text evidence="5">The sequence shown here is derived from an EMBL/GenBank/DDBJ whole genome shotgun (WGS) entry which is preliminary data.</text>
</comment>
<keyword evidence="6" id="KW-1185">Reference proteome</keyword>
<feature type="domain" description="DRBM" evidence="4">
    <location>
        <begin position="215"/>
        <end position="265"/>
    </location>
</feature>
<dbReference type="Pfam" id="PF00035">
    <property type="entry name" value="dsrm"/>
    <property type="match status" value="1"/>
</dbReference>
<name>A0ABY2DLW6_9ACTN</name>
<dbReference type="Gene3D" id="3.30.160.20">
    <property type="match status" value="1"/>
</dbReference>
<reference evidence="5 6" key="1">
    <citation type="submission" date="2019-02" db="EMBL/GenBank/DDBJ databases">
        <title>Draft genome sequences of novel Actinobacteria.</title>
        <authorList>
            <person name="Sahin N."/>
            <person name="Ay H."/>
            <person name="Saygin H."/>
        </authorList>
    </citation>
    <scope>NUCLEOTIDE SEQUENCE [LARGE SCALE GENOMIC DNA]</scope>
    <source>
        <strain evidence="5 6">JCM 30529</strain>
    </source>
</reference>
<evidence type="ECO:0000256" key="1">
    <source>
        <dbReference type="ARBA" id="ARBA00010183"/>
    </source>
</evidence>
<dbReference type="SUPFAM" id="SSF69065">
    <property type="entry name" value="RNase III domain-like"/>
    <property type="match status" value="1"/>
</dbReference>
<evidence type="ECO:0000313" key="5">
    <source>
        <dbReference type="EMBL" id="TDC02431.1"/>
    </source>
</evidence>
<proteinExistence type="inferred from homology"/>
<dbReference type="Proteomes" id="UP000295626">
    <property type="component" value="Unassembled WGS sequence"/>
</dbReference>
<accession>A0ABY2DLW6</accession>
<dbReference type="PROSITE" id="PS50137">
    <property type="entry name" value="DS_RBD"/>
    <property type="match status" value="1"/>
</dbReference>
<sequence length="734" mass="80565">MNGVGSGISLARKSPPENILTEAVFGAAPDLIKFFGGQNAAISELLKCGLPSDEVYAIREDLTVALMWPTFVHENSSRLPGMTIGILQSLQFVGRTFARKQAALAAFESFGGDDSHAFFRYLANAMEMFTSWGHKLEWVADSAVLGKGEDRARLTAGMSEALLFQLVGLLVVHGRAGIADRMLQPWLSAATARRSEISGPDPQDVLRSLISPFPEESSESSGPDHQRTYLISLRSSEGLTATGKGPSKKKARRNACENFLELHFPDALSDTVRPGRDRPNMIEESENRSHASTARRICQLFQVDREFEGLIGQALIHSSWASEDRVLLWKARQRDNRMLSLVGDVILEHEYVVAIVQDSWRNPQSKLSIVNIADEQYASAFAVCGVEEGVLLGNSVKSDGYGRKVQSKLFKALAAALCLATGGNRLLQLEWPSQWSDALQLFAPGTPTPLDPTTVLEKTLQSVGMRWHWRVNCSGNKGSEKQVEIDLFSDVLKKEVSLGGPPFGGRWADGKHLVSCRILEGMPTESNSTTSGPAGRSSEDSIQVVSSFFQDHLNALVQVDEKAMQGEFDLKDGLASAQSQRGGQHRRYDYIVTEAYSVDGSRGASGARSLASSFSKIRREAALVRRYVDWLVGVKGGVVPRHRIQVPGSSSLLFTDLFDVSTYELVEAKSSASRNHLRLAIGQLFDYRRFVHCKRLAVLVPVRPEEDLCILLHDVGVSVIFETDPGVFSRLSAT</sequence>